<dbReference type="GO" id="GO:0003677">
    <property type="term" value="F:DNA binding"/>
    <property type="evidence" value="ECO:0007669"/>
    <property type="project" value="InterPro"/>
</dbReference>
<dbReference type="PROSITE" id="PS50943">
    <property type="entry name" value="HTH_CROC1"/>
    <property type="match status" value="1"/>
</dbReference>
<dbReference type="InterPro" id="IPR001387">
    <property type="entry name" value="Cro/C1-type_HTH"/>
</dbReference>
<proteinExistence type="predicted"/>
<organism evidence="2 3">
    <name type="scientific">Xanthocytophaga flava</name>
    <dbReference type="NCBI Taxonomy" id="3048013"/>
    <lineage>
        <taxon>Bacteria</taxon>
        <taxon>Pseudomonadati</taxon>
        <taxon>Bacteroidota</taxon>
        <taxon>Cytophagia</taxon>
        <taxon>Cytophagales</taxon>
        <taxon>Rhodocytophagaceae</taxon>
        <taxon>Xanthocytophaga</taxon>
    </lineage>
</organism>
<evidence type="ECO:0000313" key="3">
    <source>
        <dbReference type="Proteomes" id="UP001241110"/>
    </source>
</evidence>
<sequence>MNDVIKAIMDMKNFTPSRFADEIGVPRPIISHILAGRNKPSLDMIQKIARRFPELGTEWILDETKLPIGISEITASIEKTSSAQTNPINPLSANPFIPLLTNTITENSSTEEPPVSTPSVTIPSQATVSPINNTKKIEKILVFYTDKTFEEYTPNH</sequence>
<dbReference type="Gene3D" id="1.10.260.40">
    <property type="entry name" value="lambda repressor-like DNA-binding domains"/>
    <property type="match status" value="1"/>
</dbReference>
<protein>
    <submittedName>
        <fullName evidence="2">Helix-turn-helix transcriptional regulator</fullName>
    </submittedName>
</protein>
<evidence type="ECO:0000313" key="2">
    <source>
        <dbReference type="EMBL" id="MDJ1483975.1"/>
    </source>
</evidence>
<dbReference type="EMBL" id="JASJOS010000013">
    <property type="protein sequence ID" value="MDJ1483975.1"/>
    <property type="molecule type" value="Genomic_DNA"/>
</dbReference>
<feature type="domain" description="HTH cro/C1-type" evidence="1">
    <location>
        <begin position="5"/>
        <end position="59"/>
    </location>
</feature>
<comment type="caution">
    <text evidence="2">The sequence shown here is derived from an EMBL/GenBank/DDBJ whole genome shotgun (WGS) entry which is preliminary data.</text>
</comment>
<dbReference type="Proteomes" id="UP001241110">
    <property type="component" value="Unassembled WGS sequence"/>
</dbReference>
<dbReference type="AlphaFoldDB" id="A0AAE3QRH5"/>
<gene>
    <name evidence="2" type="ORF">QNI16_25995</name>
</gene>
<accession>A0AAE3QRH5</accession>
<dbReference type="InterPro" id="IPR010982">
    <property type="entry name" value="Lambda_DNA-bd_dom_sf"/>
</dbReference>
<evidence type="ECO:0000259" key="1">
    <source>
        <dbReference type="PROSITE" id="PS50943"/>
    </source>
</evidence>
<dbReference type="SMART" id="SM00530">
    <property type="entry name" value="HTH_XRE"/>
    <property type="match status" value="1"/>
</dbReference>
<dbReference type="SUPFAM" id="SSF47413">
    <property type="entry name" value="lambda repressor-like DNA-binding domains"/>
    <property type="match status" value="1"/>
</dbReference>
<name>A0AAE3QRH5_9BACT</name>
<dbReference type="Pfam" id="PF01381">
    <property type="entry name" value="HTH_3"/>
    <property type="match status" value="1"/>
</dbReference>
<reference evidence="2" key="1">
    <citation type="submission" date="2023-05" db="EMBL/GenBank/DDBJ databases">
        <authorList>
            <person name="Zhang X."/>
        </authorList>
    </citation>
    <scope>NUCLEOTIDE SEQUENCE</scope>
    <source>
        <strain evidence="2">YF14B1</strain>
    </source>
</reference>
<dbReference type="CDD" id="cd00093">
    <property type="entry name" value="HTH_XRE"/>
    <property type="match status" value="1"/>
</dbReference>